<evidence type="ECO:0000256" key="1">
    <source>
        <dbReference type="ARBA" id="ARBA00023015"/>
    </source>
</evidence>
<dbReference type="CDD" id="cd00067">
    <property type="entry name" value="GAL4"/>
    <property type="match status" value="1"/>
</dbReference>
<dbReference type="SMART" id="SM00066">
    <property type="entry name" value="GAL4"/>
    <property type="match status" value="1"/>
</dbReference>
<dbReference type="AlphaFoldDB" id="A0A9W9QD12"/>
<dbReference type="InterPro" id="IPR036864">
    <property type="entry name" value="Zn2-C6_fun-type_DNA-bd_sf"/>
</dbReference>
<protein>
    <recommendedName>
        <fullName evidence="6">Zn(2)-C6 fungal-type domain-containing protein</fullName>
    </recommendedName>
</protein>
<keyword evidence="3" id="KW-0804">Transcription</keyword>
<feature type="region of interest" description="Disordered" evidence="5">
    <location>
        <begin position="1"/>
        <end position="25"/>
    </location>
</feature>
<gene>
    <name evidence="7" type="ORF">N7452_009332</name>
</gene>
<feature type="region of interest" description="Disordered" evidence="5">
    <location>
        <begin position="82"/>
        <end position="105"/>
    </location>
</feature>
<proteinExistence type="predicted"/>
<organism evidence="7 8">
    <name type="scientific">Penicillium brevicompactum</name>
    <dbReference type="NCBI Taxonomy" id="5074"/>
    <lineage>
        <taxon>Eukaryota</taxon>
        <taxon>Fungi</taxon>
        <taxon>Dikarya</taxon>
        <taxon>Ascomycota</taxon>
        <taxon>Pezizomycotina</taxon>
        <taxon>Eurotiomycetes</taxon>
        <taxon>Eurotiomycetidae</taxon>
        <taxon>Eurotiales</taxon>
        <taxon>Aspergillaceae</taxon>
        <taxon>Penicillium</taxon>
    </lineage>
</organism>
<dbReference type="GO" id="GO:0008270">
    <property type="term" value="F:zinc ion binding"/>
    <property type="evidence" value="ECO:0007669"/>
    <property type="project" value="InterPro"/>
</dbReference>
<reference evidence="7" key="2">
    <citation type="journal article" date="2023" name="IMA Fungus">
        <title>Comparative genomic study of the Penicillium genus elucidates a diverse pangenome and 15 lateral gene transfer events.</title>
        <authorList>
            <person name="Petersen C."/>
            <person name="Sorensen T."/>
            <person name="Nielsen M.R."/>
            <person name="Sondergaard T.E."/>
            <person name="Sorensen J.L."/>
            <person name="Fitzpatrick D.A."/>
            <person name="Frisvad J.C."/>
            <person name="Nielsen K.L."/>
        </authorList>
    </citation>
    <scope>NUCLEOTIDE SEQUENCE</scope>
    <source>
        <strain evidence="7">IBT 35673</strain>
    </source>
</reference>
<evidence type="ECO:0000313" key="7">
    <source>
        <dbReference type="EMBL" id="KAJ5328942.1"/>
    </source>
</evidence>
<evidence type="ECO:0000259" key="6">
    <source>
        <dbReference type="SMART" id="SM00066"/>
    </source>
</evidence>
<dbReference type="GO" id="GO:0003677">
    <property type="term" value="F:DNA binding"/>
    <property type="evidence" value="ECO:0007669"/>
    <property type="project" value="UniProtKB-KW"/>
</dbReference>
<evidence type="ECO:0000256" key="3">
    <source>
        <dbReference type="ARBA" id="ARBA00023163"/>
    </source>
</evidence>
<feature type="compositionally biased region" description="Low complexity" evidence="5">
    <location>
        <begin position="270"/>
        <end position="282"/>
    </location>
</feature>
<sequence>MLSAANLTNCQTQVQQSPKPRTKEQQDSTLRTACDCCHAAKIRCSGGAPCTRCARECHYSQKAKIGKPRGSLNKKTIERLRMKEKQRQAPQTPPSTAGSVDVAEPIPPLPSCDSPVAVNADLGLLSPSQPMPTPPDFGLGTTFDDLIFPESQLESWLPETTECFQTGLQFSKQIHIEHLGHCSLRARRATIPIPQAPRYTGRFPSTHQLADHPSSPSPPPSASTYHCSPNNQFDLNPDRANPLAPVSRRSATIFAPYKRHPQQPNTLKLSTPSSSTPNVSSPPSAPSPPANAAVATLRPYSS</sequence>
<dbReference type="SUPFAM" id="SSF57701">
    <property type="entry name" value="Zn2/Cys6 DNA-binding domain"/>
    <property type="match status" value="1"/>
</dbReference>
<feature type="region of interest" description="Disordered" evidence="5">
    <location>
        <begin position="196"/>
        <end position="302"/>
    </location>
</feature>
<evidence type="ECO:0000313" key="8">
    <source>
        <dbReference type="Proteomes" id="UP001147695"/>
    </source>
</evidence>
<accession>A0A9W9QD12</accession>
<dbReference type="InterPro" id="IPR001138">
    <property type="entry name" value="Zn2Cys6_DnaBD"/>
</dbReference>
<feature type="compositionally biased region" description="Polar residues" evidence="5">
    <location>
        <begin position="224"/>
        <end position="234"/>
    </location>
</feature>
<keyword evidence="4" id="KW-0539">Nucleus</keyword>
<dbReference type="EMBL" id="JAPZBQ010000005">
    <property type="protein sequence ID" value="KAJ5328942.1"/>
    <property type="molecule type" value="Genomic_DNA"/>
</dbReference>
<evidence type="ECO:0000256" key="4">
    <source>
        <dbReference type="ARBA" id="ARBA00023242"/>
    </source>
</evidence>
<dbReference type="GO" id="GO:0000981">
    <property type="term" value="F:DNA-binding transcription factor activity, RNA polymerase II-specific"/>
    <property type="evidence" value="ECO:0007669"/>
    <property type="project" value="InterPro"/>
</dbReference>
<dbReference type="Gene3D" id="4.10.240.10">
    <property type="entry name" value="Zn(2)-C6 fungal-type DNA-binding domain"/>
    <property type="match status" value="1"/>
</dbReference>
<evidence type="ECO:0000256" key="2">
    <source>
        <dbReference type="ARBA" id="ARBA00023125"/>
    </source>
</evidence>
<comment type="caution">
    <text evidence="7">The sequence shown here is derived from an EMBL/GenBank/DDBJ whole genome shotgun (WGS) entry which is preliminary data.</text>
</comment>
<keyword evidence="2" id="KW-0238">DNA-binding</keyword>
<keyword evidence="1" id="KW-0805">Transcription regulation</keyword>
<feature type="compositionally biased region" description="Polar residues" evidence="5">
    <location>
        <begin position="1"/>
        <end position="19"/>
    </location>
</feature>
<feature type="compositionally biased region" description="Polar residues" evidence="5">
    <location>
        <begin position="88"/>
        <end position="98"/>
    </location>
</feature>
<evidence type="ECO:0000256" key="5">
    <source>
        <dbReference type="SAM" id="MobiDB-lite"/>
    </source>
</evidence>
<name>A0A9W9QD12_PENBR</name>
<reference evidence="7" key="1">
    <citation type="submission" date="2022-12" db="EMBL/GenBank/DDBJ databases">
        <authorList>
            <person name="Petersen C."/>
        </authorList>
    </citation>
    <scope>NUCLEOTIDE SEQUENCE</scope>
    <source>
        <strain evidence="7">IBT 35673</strain>
    </source>
</reference>
<feature type="domain" description="Zn(2)-C6 fungal-type" evidence="6">
    <location>
        <begin position="28"/>
        <end position="68"/>
    </location>
</feature>
<dbReference type="Proteomes" id="UP001147695">
    <property type="component" value="Unassembled WGS sequence"/>
</dbReference>